<keyword evidence="2" id="KW-0548">Nucleotidyltransferase</keyword>
<evidence type="ECO:0000256" key="1">
    <source>
        <dbReference type="ARBA" id="ARBA00022679"/>
    </source>
</evidence>
<feature type="domain" description="cGAS/DncV-like nucleotidyltransferase C-terminal helical" evidence="5">
    <location>
        <begin position="182"/>
        <end position="295"/>
    </location>
</feature>
<sequence>MGIPESQLETWSHQGSITQSSETYGIIKRTLENDKAPYNGKNYKIFLQGSYGNDTNIYTESDVDVIIQLDDVYYSDTSDLSPEDKEAYDLAFIPATYSYDEYKKDVRNVLEDKFGKDVSVGSKALTIAANGNRRKADVIAAMQYRRYSSFKNSHTTNFEEGICFFNDENKIIANYPKQHSSNLTLKHQDTNKWLKPMIRIIKNLRSKLVSDGLLKPGIAPSYFLEGLLYNIPSAKFGSSYGDCFVNAINWIQQEADKSKLVCANEQYYLLWNNSPTSWEKADAEAFLTAATKLWNDW</sequence>
<evidence type="ECO:0000256" key="3">
    <source>
        <dbReference type="ARBA" id="ARBA00022741"/>
    </source>
</evidence>
<keyword evidence="3" id="KW-0547">Nucleotide-binding</keyword>
<keyword evidence="4" id="KW-0051">Antiviral defense</keyword>
<dbReference type="SUPFAM" id="SSF81301">
    <property type="entry name" value="Nucleotidyltransferase"/>
    <property type="match status" value="1"/>
</dbReference>
<accession>A0ABT5PKH8</accession>
<dbReference type="InterPro" id="IPR043519">
    <property type="entry name" value="NT_sf"/>
</dbReference>
<protein>
    <submittedName>
        <fullName evidence="6">Nucleotidyltransferase</fullName>
    </submittedName>
</protein>
<name>A0ABT5PKH8_9PSED</name>
<dbReference type="RefSeq" id="WP_273897357.1">
    <property type="nucleotide sequence ID" value="NZ_JAMDGS010000005.1"/>
</dbReference>
<evidence type="ECO:0000313" key="6">
    <source>
        <dbReference type="EMBL" id="MDD1124402.1"/>
    </source>
</evidence>
<dbReference type="Proteomes" id="UP001150531">
    <property type="component" value="Unassembled WGS sequence"/>
</dbReference>
<gene>
    <name evidence="6" type="ORF">M5G18_07360</name>
</gene>
<keyword evidence="7" id="KW-1185">Reference proteome</keyword>
<evidence type="ECO:0000313" key="7">
    <source>
        <dbReference type="Proteomes" id="UP001150531"/>
    </source>
</evidence>
<dbReference type="InterPro" id="IPR006116">
    <property type="entry name" value="NT_2-5OAS_ClassI-CCAase"/>
</dbReference>
<dbReference type="InterPro" id="IPR058909">
    <property type="entry name" value="CD_NTase_C"/>
</dbReference>
<evidence type="ECO:0000256" key="4">
    <source>
        <dbReference type="ARBA" id="ARBA00023118"/>
    </source>
</evidence>
<evidence type="ECO:0000256" key="2">
    <source>
        <dbReference type="ARBA" id="ARBA00022695"/>
    </source>
</evidence>
<dbReference type="Pfam" id="PF26305">
    <property type="entry name" value="CD_NTase_C"/>
    <property type="match status" value="1"/>
</dbReference>
<evidence type="ECO:0000259" key="5">
    <source>
        <dbReference type="Pfam" id="PF26305"/>
    </source>
</evidence>
<proteinExistence type="predicted"/>
<reference evidence="6" key="1">
    <citation type="submission" date="2022-05" db="EMBL/GenBank/DDBJ databases">
        <title>Novel Pseudomonas spp. Isolated from a Rainbow Trout Aquaculture Facility.</title>
        <authorList>
            <person name="Testerman T."/>
            <person name="Graf J."/>
        </authorList>
    </citation>
    <scope>NUCLEOTIDE SEQUENCE</scope>
    <source>
        <strain evidence="6">ID386</strain>
    </source>
</reference>
<keyword evidence="1" id="KW-0808">Transferase</keyword>
<dbReference type="EMBL" id="JAMDGS010000005">
    <property type="protein sequence ID" value="MDD1124402.1"/>
    <property type="molecule type" value="Genomic_DNA"/>
</dbReference>
<dbReference type="CDD" id="cd05400">
    <property type="entry name" value="NT_2-5OAS_ClassI-CCAase"/>
    <property type="match status" value="1"/>
</dbReference>
<organism evidence="6 7">
    <name type="scientific">Pseudomonas aphyarum</name>
    <dbReference type="NCBI Taxonomy" id="2942629"/>
    <lineage>
        <taxon>Bacteria</taxon>
        <taxon>Pseudomonadati</taxon>
        <taxon>Pseudomonadota</taxon>
        <taxon>Gammaproteobacteria</taxon>
        <taxon>Pseudomonadales</taxon>
        <taxon>Pseudomonadaceae</taxon>
        <taxon>Pseudomonas</taxon>
    </lineage>
</organism>
<comment type="caution">
    <text evidence="6">The sequence shown here is derived from an EMBL/GenBank/DDBJ whole genome shotgun (WGS) entry which is preliminary data.</text>
</comment>